<comment type="caution">
    <text evidence="2">The sequence shown here is derived from an EMBL/GenBank/DDBJ whole genome shotgun (WGS) entry which is preliminary data.</text>
</comment>
<reference evidence="2 3" key="1">
    <citation type="submission" date="2023-07" db="EMBL/GenBank/DDBJ databases">
        <title>Sorghum-associated microbial communities from plants grown in Nebraska, USA.</title>
        <authorList>
            <person name="Schachtman D."/>
        </authorList>
    </citation>
    <scope>NUCLEOTIDE SEQUENCE [LARGE SCALE GENOMIC DNA]</scope>
    <source>
        <strain evidence="2 3">BE308</strain>
    </source>
</reference>
<evidence type="ECO:0000313" key="2">
    <source>
        <dbReference type="EMBL" id="MDR7306173.1"/>
    </source>
</evidence>
<organism evidence="2 3">
    <name type="scientific">Rhodoferax saidenbachensis</name>
    <dbReference type="NCBI Taxonomy" id="1484693"/>
    <lineage>
        <taxon>Bacteria</taxon>
        <taxon>Pseudomonadati</taxon>
        <taxon>Pseudomonadota</taxon>
        <taxon>Betaproteobacteria</taxon>
        <taxon>Burkholderiales</taxon>
        <taxon>Comamonadaceae</taxon>
        <taxon>Rhodoferax</taxon>
    </lineage>
</organism>
<accession>A0ABU1ZL17</accession>
<feature type="region of interest" description="Disordered" evidence="1">
    <location>
        <begin position="44"/>
        <end position="68"/>
    </location>
</feature>
<gene>
    <name evidence="2" type="ORF">J2X15_001451</name>
</gene>
<proteinExistence type="predicted"/>
<sequence length="395" mass="43242">MMKHARWLAATAIAGLVVGYFFWDASENPATAASTQPLAQAPTAGALTPASDASAPPAPPSSRHQEQRNLWQARYNRAAQTFNSYRDATRYPPTSRPLSEHADQELPFSPILDDRVLLTGPGKVAKGVRLRTSQERVFLSGEESVEFRLQALDDNGAALPMTIRRSTAFNIAETKVGTSLIQSEVPFSDDGAGVDTKANDGIYVARLVPFTQGFAAYSGTIRLATQVNVNGEDGEVSFDVVYTAGVPATWLGVREALENGSLNFYLKAQVLTAGRYVVSARVYDAKGRAFALLQYNEEVAAGAREFKLQLFGALVRDLNPVFPLRLADVEGFLLKPDVFPDRAMMARIKGTAHTTAIYKLDQFSSAEWTSEERTRYLNEYRSDMEKASDALNALQ</sequence>
<name>A0ABU1ZL17_9BURK</name>
<dbReference type="Proteomes" id="UP001268089">
    <property type="component" value="Unassembled WGS sequence"/>
</dbReference>
<dbReference type="NCBIfam" id="NF041940">
    <property type="entry name" value="choice_anch_X"/>
    <property type="match status" value="1"/>
</dbReference>
<dbReference type="RefSeq" id="WP_310340869.1">
    <property type="nucleotide sequence ID" value="NZ_JAVDXO010000002.1"/>
</dbReference>
<dbReference type="EMBL" id="JAVDXO010000002">
    <property type="protein sequence ID" value="MDR7306173.1"/>
    <property type="molecule type" value="Genomic_DNA"/>
</dbReference>
<protein>
    <submittedName>
        <fullName evidence="2">Uncharacterized protein</fullName>
    </submittedName>
</protein>
<evidence type="ECO:0000256" key="1">
    <source>
        <dbReference type="SAM" id="MobiDB-lite"/>
    </source>
</evidence>
<keyword evidence="3" id="KW-1185">Reference proteome</keyword>
<evidence type="ECO:0000313" key="3">
    <source>
        <dbReference type="Proteomes" id="UP001268089"/>
    </source>
</evidence>